<feature type="domain" description="2EXR" evidence="1">
    <location>
        <begin position="19"/>
        <end position="138"/>
    </location>
</feature>
<dbReference type="RefSeq" id="XP_070919502.1">
    <property type="nucleotide sequence ID" value="XM_071063401.1"/>
</dbReference>
<comment type="caution">
    <text evidence="2">The sequence shown here is derived from an EMBL/GenBank/DDBJ whole genome shotgun (WGS) entry which is preliminary data.</text>
</comment>
<evidence type="ECO:0000259" key="1">
    <source>
        <dbReference type="Pfam" id="PF20150"/>
    </source>
</evidence>
<dbReference type="EMBL" id="BAAFSV010000004">
    <property type="protein sequence ID" value="GAB1317771.1"/>
    <property type="molecule type" value="Genomic_DNA"/>
</dbReference>
<dbReference type="InterPro" id="IPR045518">
    <property type="entry name" value="2EXR"/>
</dbReference>
<organism evidence="2 3">
    <name type="scientific">Madurella fahalii</name>
    <dbReference type="NCBI Taxonomy" id="1157608"/>
    <lineage>
        <taxon>Eukaryota</taxon>
        <taxon>Fungi</taxon>
        <taxon>Dikarya</taxon>
        <taxon>Ascomycota</taxon>
        <taxon>Pezizomycotina</taxon>
        <taxon>Sordariomycetes</taxon>
        <taxon>Sordariomycetidae</taxon>
        <taxon>Sordariales</taxon>
        <taxon>Sordariales incertae sedis</taxon>
        <taxon>Madurella</taxon>
    </lineage>
</organism>
<proteinExistence type="predicted"/>
<name>A0ABQ0GJ47_9PEZI</name>
<protein>
    <submittedName>
        <fullName evidence="2">DNA polymerase III subunit alpha</fullName>
    </submittedName>
</protein>
<keyword evidence="3" id="KW-1185">Reference proteome</keyword>
<dbReference type="Proteomes" id="UP001628179">
    <property type="component" value="Unassembled WGS sequence"/>
</dbReference>
<dbReference type="Pfam" id="PF20150">
    <property type="entry name" value="2EXR"/>
    <property type="match status" value="1"/>
</dbReference>
<evidence type="ECO:0000313" key="2">
    <source>
        <dbReference type="EMBL" id="GAB1317771.1"/>
    </source>
</evidence>
<dbReference type="GeneID" id="98178724"/>
<gene>
    <name evidence="2" type="ORF">MFIFM68171_07981</name>
</gene>
<sequence length="348" mass="40523">MAHPSENNPELSEQSQPGFVHFPRLPSEIQHRIFTEAIRKPNIHIVLAKRVNYPTSREWRIGIYPVPKKQDKSGYRLLESLASVNDEASTAVRLATAKHEARLPFKALMNRIDGAEDIVLIEFQRKSSNRCGYFHPDNQIINRGPFDSAAAATQFRGFQKVGFTYNRPKLTLAERVFRCTQQHAHQKWWQICPEELFGLLNCFPDLKEIYIILQPSKEGYEKELAQTYVKNFFTLTSEERRKRNLCIFYDSERSYLELSKDFMFIPSAINRDHFRFNLEYYDEVVSMLGELKTAFLSSLDEEVNQYLLSLEQRKNLVTKVLLQTDGADRGYGDGERDFADAFRQILGF</sequence>
<reference evidence="2 3" key="1">
    <citation type="submission" date="2024-09" db="EMBL/GenBank/DDBJ databases">
        <title>Itraconazole resistance in Madurella fahalii resulting from another homologue of gene encoding cytochrome P450 14-alpha sterol demethylase (CYP51).</title>
        <authorList>
            <person name="Yoshioka I."/>
            <person name="Fahal A.H."/>
            <person name="Kaneko S."/>
            <person name="Yaguchi T."/>
        </authorList>
    </citation>
    <scope>NUCLEOTIDE SEQUENCE [LARGE SCALE GENOMIC DNA]</scope>
    <source>
        <strain evidence="2 3">IFM 68171</strain>
    </source>
</reference>
<evidence type="ECO:0000313" key="3">
    <source>
        <dbReference type="Proteomes" id="UP001628179"/>
    </source>
</evidence>
<accession>A0ABQ0GJ47</accession>